<dbReference type="PANTHER" id="PTHR31618">
    <property type="entry name" value="MECHANOSENSITIVE ION CHANNEL PROTEIN 5"/>
    <property type="match status" value="1"/>
</dbReference>
<dbReference type="GO" id="GO:0008381">
    <property type="term" value="F:mechanosensitive monoatomic ion channel activity"/>
    <property type="evidence" value="ECO:0007669"/>
    <property type="project" value="TreeGrafter"/>
</dbReference>
<gene>
    <name evidence="4" type="ORF">F3Y22_tig00112556pilonHSYRG00009</name>
</gene>
<comment type="subcellular location">
    <subcellularLocation>
        <location evidence="1">Membrane</location>
        <topology evidence="1">Multi-pass membrane protein</topology>
    </subcellularLocation>
</comment>
<dbReference type="GO" id="GO:0006820">
    <property type="term" value="P:monoatomic anion transport"/>
    <property type="evidence" value="ECO:0007669"/>
    <property type="project" value="TreeGrafter"/>
</dbReference>
<evidence type="ECO:0000313" key="4">
    <source>
        <dbReference type="EMBL" id="KAE8665559.1"/>
    </source>
</evidence>
<keyword evidence="5" id="KW-1185">Reference proteome</keyword>
<evidence type="ECO:0000256" key="2">
    <source>
        <dbReference type="ARBA" id="ARBA00008017"/>
    </source>
</evidence>
<keyword evidence="3" id="KW-0472">Membrane</keyword>
<reference evidence="4" key="1">
    <citation type="submission" date="2019-09" db="EMBL/GenBank/DDBJ databases">
        <title>Draft genome information of white flower Hibiscus syriacus.</title>
        <authorList>
            <person name="Kim Y.-M."/>
        </authorList>
    </citation>
    <scope>NUCLEOTIDE SEQUENCE [LARGE SCALE GENOMIC DNA]</scope>
    <source>
        <strain evidence="4">YM2019G1</strain>
    </source>
</reference>
<feature type="transmembrane region" description="Helical" evidence="3">
    <location>
        <begin position="187"/>
        <end position="211"/>
    </location>
</feature>
<proteinExistence type="inferred from homology"/>
<name>A0A6A2Y1M3_HIBSY</name>
<dbReference type="EMBL" id="VEPZ02001613">
    <property type="protein sequence ID" value="KAE8665559.1"/>
    <property type="molecule type" value="Genomic_DNA"/>
</dbReference>
<dbReference type="PANTHER" id="PTHR31618:SF20">
    <property type="entry name" value="MECHANOSENSITIVE ION CHANNEL PROTEIN 10"/>
    <property type="match status" value="1"/>
</dbReference>
<accession>A0A6A2Y1M3</accession>
<dbReference type="Proteomes" id="UP000436088">
    <property type="component" value="Unassembled WGS sequence"/>
</dbReference>
<keyword evidence="3" id="KW-1133">Transmembrane helix</keyword>
<organism evidence="4 5">
    <name type="scientific">Hibiscus syriacus</name>
    <name type="common">Rose of Sharon</name>
    <dbReference type="NCBI Taxonomy" id="106335"/>
    <lineage>
        <taxon>Eukaryota</taxon>
        <taxon>Viridiplantae</taxon>
        <taxon>Streptophyta</taxon>
        <taxon>Embryophyta</taxon>
        <taxon>Tracheophyta</taxon>
        <taxon>Spermatophyta</taxon>
        <taxon>Magnoliopsida</taxon>
        <taxon>eudicotyledons</taxon>
        <taxon>Gunneridae</taxon>
        <taxon>Pentapetalae</taxon>
        <taxon>rosids</taxon>
        <taxon>malvids</taxon>
        <taxon>Malvales</taxon>
        <taxon>Malvaceae</taxon>
        <taxon>Malvoideae</taxon>
        <taxon>Hibiscus</taxon>
    </lineage>
</organism>
<sequence>MAEKRSSGGGGEVVINVHSEENPEVLKGSAPIEIEALDPQQNAHVSPTKFGPTLDKVSIEKGKWRNKKLKGVVIEWFIFLLLLGCLIACLTVDNLQNIHFWGLKTWKWCVLVIVIFSGMLITRWFVRLVVFLIEINFLLGKKVLYFAYGLKKSVQVFIWLSSILVTWVLFFLDVKRSKTTTKIVDNVTWVLVSVVIGAFLWLLKTLLFMMLASNFHKKKFFDRIQESVFYQYIIQTLSGPPLMELAEETTAHLTVRNAKMGKGHKTKKLIDMGKVHRLKREKVSSWHMKVWLMLSPIQGFPQSPTPLTKILTRKAVN</sequence>
<keyword evidence="3" id="KW-0812">Transmembrane</keyword>
<comment type="caution">
    <text evidence="4">The sequence shown here is derived from an EMBL/GenBank/DDBJ whole genome shotgun (WGS) entry which is preliminary data.</text>
</comment>
<comment type="similarity">
    <text evidence="2">Belongs to the MscS (TC 1.A.23) family.</text>
</comment>
<feature type="transmembrane region" description="Helical" evidence="3">
    <location>
        <begin position="73"/>
        <end position="93"/>
    </location>
</feature>
<dbReference type="GO" id="GO:0050982">
    <property type="term" value="P:detection of mechanical stimulus"/>
    <property type="evidence" value="ECO:0007669"/>
    <property type="project" value="TreeGrafter"/>
</dbReference>
<evidence type="ECO:0000256" key="1">
    <source>
        <dbReference type="ARBA" id="ARBA00004141"/>
    </source>
</evidence>
<protein>
    <submittedName>
        <fullName evidence="4">Mechanosensitive ion channel protein 10</fullName>
    </submittedName>
</protein>
<feature type="transmembrane region" description="Helical" evidence="3">
    <location>
        <begin position="105"/>
        <end position="133"/>
    </location>
</feature>
<feature type="transmembrane region" description="Helical" evidence="3">
    <location>
        <begin position="154"/>
        <end position="172"/>
    </location>
</feature>
<dbReference type="InterPro" id="IPR016688">
    <property type="entry name" value="MscS-like_plants/fungi"/>
</dbReference>
<dbReference type="GO" id="GO:0005886">
    <property type="term" value="C:plasma membrane"/>
    <property type="evidence" value="ECO:0007669"/>
    <property type="project" value="TreeGrafter"/>
</dbReference>
<evidence type="ECO:0000256" key="3">
    <source>
        <dbReference type="SAM" id="Phobius"/>
    </source>
</evidence>
<dbReference type="AlphaFoldDB" id="A0A6A2Y1M3"/>
<evidence type="ECO:0000313" key="5">
    <source>
        <dbReference type="Proteomes" id="UP000436088"/>
    </source>
</evidence>